<evidence type="ECO:0000313" key="7">
    <source>
        <dbReference type="Proteomes" id="UP000184301"/>
    </source>
</evidence>
<reference evidence="6 7" key="1">
    <citation type="submission" date="2016-11" db="EMBL/GenBank/DDBJ databases">
        <authorList>
            <person name="Jaros S."/>
            <person name="Januszkiewicz K."/>
            <person name="Wedrychowicz H."/>
        </authorList>
    </citation>
    <scope>NUCLEOTIDE SEQUENCE [LARGE SCALE GENOMIC DNA]</scope>
    <source>
        <strain evidence="6 7">DSM 15480</strain>
    </source>
</reference>
<dbReference type="AlphaFoldDB" id="A0A1M6RBH8"/>
<dbReference type="PANTHER" id="PTHR37299:SF1">
    <property type="entry name" value="STAGE 0 SPORULATION PROTEIN A HOMOLOG"/>
    <property type="match status" value="1"/>
</dbReference>
<sequence length="236" mass="27238">MLTIIICDDEVKFRQQLREKLSVIAAEEMSIHECGSAAELRELLEGNQISPDAIFMDIQLGDENGIETAAQIQRNYPWVALVFITGYLEFATDIFLAKPTYFLVKPFDDVKLADALRCVGEFRRNCMSRPIRLKSKSGVMQINRSEIYYVESNRRRLNIVTASGTYSVYMKMSDLAEQLADDFLDCHKSYTVNMNYIEYFNSEKIIMKNGHEIPISRSKYKKAKEKFLNFSFADVL</sequence>
<dbReference type="InterPro" id="IPR007492">
    <property type="entry name" value="LytTR_DNA-bd_dom"/>
</dbReference>
<evidence type="ECO:0000256" key="3">
    <source>
        <dbReference type="PROSITE-ProRule" id="PRU00169"/>
    </source>
</evidence>
<dbReference type="RefSeq" id="WP_073111259.1">
    <property type="nucleotide sequence ID" value="NZ_FQZY01000041.1"/>
</dbReference>
<comment type="function">
    <text evidence="2">May play the central regulatory role in sporulation. It may be an element of the effector pathway responsible for the activation of sporulation genes in response to nutritional stress. Spo0A may act in concert with spo0H (a sigma factor) to control the expression of some genes that are critical to the sporulation process.</text>
</comment>
<evidence type="ECO:0000259" key="5">
    <source>
        <dbReference type="PROSITE" id="PS50930"/>
    </source>
</evidence>
<dbReference type="InterPro" id="IPR001789">
    <property type="entry name" value="Sig_transdc_resp-reg_receiver"/>
</dbReference>
<accession>A0A1M6RBH8</accession>
<evidence type="ECO:0000259" key="4">
    <source>
        <dbReference type="PROSITE" id="PS50110"/>
    </source>
</evidence>
<gene>
    <name evidence="6" type="ORF">SAMN02745243_02650</name>
</gene>
<keyword evidence="3" id="KW-0597">Phosphoprotein</keyword>
<dbReference type="GO" id="GO:0000156">
    <property type="term" value="F:phosphorelay response regulator activity"/>
    <property type="evidence" value="ECO:0007669"/>
    <property type="project" value="InterPro"/>
</dbReference>
<keyword evidence="7" id="KW-1185">Reference proteome</keyword>
<dbReference type="GO" id="GO:0003677">
    <property type="term" value="F:DNA binding"/>
    <property type="evidence" value="ECO:0007669"/>
    <property type="project" value="InterPro"/>
</dbReference>
<organism evidence="6 7">
    <name type="scientific">Hespellia stercorisuis DSM 15480</name>
    <dbReference type="NCBI Taxonomy" id="1121950"/>
    <lineage>
        <taxon>Bacteria</taxon>
        <taxon>Bacillati</taxon>
        <taxon>Bacillota</taxon>
        <taxon>Clostridia</taxon>
        <taxon>Lachnospirales</taxon>
        <taxon>Lachnospiraceae</taxon>
        <taxon>Hespellia</taxon>
    </lineage>
</organism>
<dbReference type="Proteomes" id="UP000184301">
    <property type="component" value="Unassembled WGS sequence"/>
</dbReference>
<dbReference type="PROSITE" id="PS50110">
    <property type="entry name" value="RESPONSE_REGULATORY"/>
    <property type="match status" value="1"/>
</dbReference>
<evidence type="ECO:0000256" key="2">
    <source>
        <dbReference type="ARBA" id="ARBA00024867"/>
    </source>
</evidence>
<name>A0A1M6RBH8_9FIRM</name>
<evidence type="ECO:0000256" key="1">
    <source>
        <dbReference type="ARBA" id="ARBA00018672"/>
    </source>
</evidence>
<dbReference type="PANTHER" id="PTHR37299">
    <property type="entry name" value="TRANSCRIPTIONAL REGULATOR-RELATED"/>
    <property type="match status" value="1"/>
</dbReference>
<dbReference type="SUPFAM" id="SSF52172">
    <property type="entry name" value="CheY-like"/>
    <property type="match status" value="1"/>
</dbReference>
<evidence type="ECO:0000313" key="6">
    <source>
        <dbReference type="EMBL" id="SHK29819.1"/>
    </source>
</evidence>
<feature type="domain" description="Response regulatory" evidence="4">
    <location>
        <begin position="3"/>
        <end position="120"/>
    </location>
</feature>
<feature type="modified residue" description="4-aspartylphosphate" evidence="3">
    <location>
        <position position="57"/>
    </location>
</feature>
<dbReference type="EMBL" id="FQZY01000041">
    <property type="protein sequence ID" value="SHK29819.1"/>
    <property type="molecule type" value="Genomic_DNA"/>
</dbReference>
<dbReference type="Gene3D" id="2.40.50.1020">
    <property type="entry name" value="LytTr DNA-binding domain"/>
    <property type="match status" value="1"/>
</dbReference>
<dbReference type="STRING" id="1121950.SAMN02745243_02650"/>
<feature type="domain" description="HTH LytTR-type" evidence="5">
    <location>
        <begin position="131"/>
        <end position="229"/>
    </location>
</feature>
<dbReference type="InterPro" id="IPR011006">
    <property type="entry name" value="CheY-like_superfamily"/>
</dbReference>
<dbReference type="SMART" id="SM00448">
    <property type="entry name" value="REC"/>
    <property type="match status" value="1"/>
</dbReference>
<dbReference type="Gene3D" id="3.40.50.2300">
    <property type="match status" value="1"/>
</dbReference>
<dbReference type="Pfam" id="PF04397">
    <property type="entry name" value="LytTR"/>
    <property type="match status" value="1"/>
</dbReference>
<protein>
    <recommendedName>
        <fullName evidence="1">Stage 0 sporulation protein A homolog</fullName>
    </recommendedName>
</protein>
<dbReference type="InterPro" id="IPR046947">
    <property type="entry name" value="LytR-like"/>
</dbReference>
<dbReference type="PROSITE" id="PS50930">
    <property type="entry name" value="HTH_LYTTR"/>
    <property type="match status" value="1"/>
</dbReference>
<dbReference type="Pfam" id="PF00072">
    <property type="entry name" value="Response_reg"/>
    <property type="match status" value="1"/>
</dbReference>
<dbReference type="OrthoDB" id="2063459at2"/>
<proteinExistence type="predicted"/>
<dbReference type="SMART" id="SM00850">
    <property type="entry name" value="LytTR"/>
    <property type="match status" value="1"/>
</dbReference>